<proteinExistence type="predicted"/>
<organism evidence="2 3">
    <name type="scientific">Paralimibaculum aggregatum</name>
    <dbReference type="NCBI Taxonomy" id="3036245"/>
    <lineage>
        <taxon>Bacteria</taxon>
        <taxon>Pseudomonadati</taxon>
        <taxon>Pseudomonadota</taxon>
        <taxon>Alphaproteobacteria</taxon>
        <taxon>Rhodobacterales</taxon>
        <taxon>Paracoccaceae</taxon>
        <taxon>Paralimibaculum</taxon>
    </lineage>
</organism>
<dbReference type="Proteomes" id="UP001239909">
    <property type="component" value="Unassembled WGS sequence"/>
</dbReference>
<dbReference type="SUPFAM" id="SSF53335">
    <property type="entry name" value="S-adenosyl-L-methionine-dependent methyltransferases"/>
    <property type="match status" value="1"/>
</dbReference>
<name>A0ABQ6LRD8_9RHOB</name>
<accession>A0ABQ6LRD8</accession>
<gene>
    <name evidence="2" type="ORF">LNKW23_29190</name>
</gene>
<evidence type="ECO:0000259" key="1">
    <source>
        <dbReference type="Pfam" id="PF08241"/>
    </source>
</evidence>
<keyword evidence="3" id="KW-1185">Reference proteome</keyword>
<dbReference type="InterPro" id="IPR013216">
    <property type="entry name" value="Methyltransf_11"/>
</dbReference>
<dbReference type="RefSeq" id="WP_285672497.1">
    <property type="nucleotide sequence ID" value="NZ_BSYI01000023.1"/>
</dbReference>
<dbReference type="EMBL" id="BSYI01000023">
    <property type="protein sequence ID" value="GMG83706.1"/>
    <property type="molecule type" value="Genomic_DNA"/>
</dbReference>
<feature type="domain" description="Methyltransferase type 11" evidence="1">
    <location>
        <begin position="68"/>
        <end position="161"/>
    </location>
</feature>
<dbReference type="PANTHER" id="PTHR43861">
    <property type="entry name" value="TRANS-ACONITATE 2-METHYLTRANSFERASE-RELATED"/>
    <property type="match status" value="1"/>
</dbReference>
<dbReference type="Gene3D" id="3.40.50.150">
    <property type="entry name" value="Vaccinia Virus protein VP39"/>
    <property type="match status" value="1"/>
</dbReference>
<evidence type="ECO:0000313" key="3">
    <source>
        <dbReference type="Proteomes" id="UP001239909"/>
    </source>
</evidence>
<dbReference type="Pfam" id="PF08241">
    <property type="entry name" value="Methyltransf_11"/>
    <property type="match status" value="1"/>
</dbReference>
<evidence type="ECO:0000313" key="2">
    <source>
        <dbReference type="EMBL" id="GMG83706.1"/>
    </source>
</evidence>
<protein>
    <recommendedName>
        <fullName evidence="1">Methyltransferase type 11 domain-containing protein</fullName>
    </recommendedName>
</protein>
<reference evidence="2 3" key="1">
    <citation type="submission" date="2023-04" db="EMBL/GenBank/DDBJ databases">
        <title>Marinoamorphus aggregata gen. nov., sp. Nov., isolate from tissue of brittle star Ophioplocus japonicus.</title>
        <authorList>
            <person name="Kawano K."/>
            <person name="Sawayama S."/>
            <person name="Nakagawa S."/>
        </authorList>
    </citation>
    <scope>NUCLEOTIDE SEQUENCE [LARGE SCALE GENOMIC DNA]</scope>
    <source>
        <strain evidence="2 3">NKW23</strain>
    </source>
</reference>
<sequence>MPAPLSPAPTAYAPPALAAVPPADTPRAARFWDRIAAKYAARPVSDAATYAEKLEIQRRLLGPDMDVLEIGCGTGTTALALASGVRSYLATDISEAMIGIARAKQGAPGQLRFERAALDELSFHADSFDVVLAHSLLHLVEDRDAALDRIRMLVKPGGLLIASTACIGDSMPWLRYVLPLGHAIGRLPLVRVFSADQLAASLEGAGFTIRQRWLPKRRAALFTVAERTG</sequence>
<comment type="caution">
    <text evidence="2">The sequence shown here is derived from an EMBL/GenBank/DDBJ whole genome shotgun (WGS) entry which is preliminary data.</text>
</comment>
<dbReference type="InterPro" id="IPR029063">
    <property type="entry name" value="SAM-dependent_MTases_sf"/>
</dbReference>
<dbReference type="CDD" id="cd02440">
    <property type="entry name" value="AdoMet_MTases"/>
    <property type="match status" value="1"/>
</dbReference>